<evidence type="ECO:0000313" key="6">
    <source>
        <dbReference type="EMBL" id="GGB53563.1"/>
    </source>
</evidence>
<dbReference type="InterPro" id="IPR006555">
    <property type="entry name" value="ATP-dep_Helicase_C"/>
</dbReference>
<dbReference type="SMART" id="SM00491">
    <property type="entry name" value="HELICc2"/>
    <property type="match status" value="1"/>
</dbReference>
<dbReference type="InterPro" id="IPR027417">
    <property type="entry name" value="P-loop_NTPase"/>
</dbReference>
<reference evidence="7" key="1">
    <citation type="journal article" date="2019" name="Int. J. Syst. Evol. Microbiol.">
        <title>The Global Catalogue of Microorganisms (GCM) 10K type strain sequencing project: providing services to taxonomists for standard genome sequencing and annotation.</title>
        <authorList>
            <consortium name="The Broad Institute Genomics Platform"/>
            <consortium name="The Broad Institute Genome Sequencing Center for Infectious Disease"/>
            <person name="Wu L."/>
            <person name="Ma J."/>
        </authorList>
    </citation>
    <scope>NUCLEOTIDE SEQUENCE [LARGE SCALE GENOMIC DNA]</scope>
    <source>
        <strain evidence="7">CGMCC 1.15339</strain>
    </source>
</reference>
<keyword evidence="2" id="KW-0378">Hydrolase</keyword>
<evidence type="ECO:0008006" key="8">
    <source>
        <dbReference type="Google" id="ProtNLM"/>
    </source>
</evidence>
<dbReference type="SUPFAM" id="SSF52540">
    <property type="entry name" value="P-loop containing nucleoside triphosphate hydrolases"/>
    <property type="match status" value="1"/>
</dbReference>
<dbReference type="Gene3D" id="3.40.50.300">
    <property type="entry name" value="P-loop containing nucleotide triphosphate hydrolases"/>
    <property type="match status" value="2"/>
</dbReference>
<name>A0ABQ1IVK8_9GAMM</name>
<evidence type="ECO:0000259" key="5">
    <source>
        <dbReference type="PROSITE" id="PS51193"/>
    </source>
</evidence>
<keyword evidence="3" id="KW-0067">ATP-binding</keyword>
<evidence type="ECO:0000256" key="1">
    <source>
        <dbReference type="ARBA" id="ARBA00022741"/>
    </source>
</evidence>
<dbReference type="RefSeq" id="WP_188738133.1">
    <property type="nucleotide sequence ID" value="NZ_BMII01000008.1"/>
</dbReference>
<dbReference type="InterPro" id="IPR014013">
    <property type="entry name" value="Helic_SF1/SF2_ATP-bd_DinG/Rad3"/>
</dbReference>
<dbReference type="Pfam" id="PF13307">
    <property type="entry name" value="Helicase_C_2"/>
    <property type="match status" value="1"/>
</dbReference>
<dbReference type="InterPro" id="IPR014001">
    <property type="entry name" value="Helicase_ATP-bd"/>
</dbReference>
<dbReference type="EMBL" id="BMII01000008">
    <property type="protein sequence ID" value="GGB53563.1"/>
    <property type="molecule type" value="Genomic_DNA"/>
</dbReference>
<keyword evidence="1" id="KW-0547">Nucleotide-binding</keyword>
<organism evidence="6 7">
    <name type="scientific">Shewanella inventionis</name>
    <dbReference type="NCBI Taxonomy" id="1738770"/>
    <lineage>
        <taxon>Bacteria</taxon>
        <taxon>Pseudomonadati</taxon>
        <taxon>Pseudomonadota</taxon>
        <taxon>Gammaproteobacteria</taxon>
        <taxon>Alteromonadales</taxon>
        <taxon>Shewanellaceae</taxon>
        <taxon>Shewanella</taxon>
    </lineage>
</organism>
<dbReference type="Proteomes" id="UP000617555">
    <property type="component" value="Unassembled WGS sequence"/>
</dbReference>
<gene>
    <name evidence="6" type="ORF">GCM10011607_12650</name>
</gene>
<feature type="domain" description="Helicase ATP-binding" evidence="4">
    <location>
        <begin position="43"/>
        <end position="271"/>
    </location>
</feature>
<dbReference type="PROSITE" id="PS51192">
    <property type="entry name" value="HELICASE_ATP_BIND_1"/>
    <property type="match status" value="1"/>
</dbReference>
<evidence type="ECO:0000256" key="3">
    <source>
        <dbReference type="ARBA" id="ARBA00022840"/>
    </source>
</evidence>
<proteinExistence type="predicted"/>
<accession>A0ABQ1IVK8</accession>
<evidence type="ECO:0000256" key="2">
    <source>
        <dbReference type="ARBA" id="ARBA00022801"/>
    </source>
</evidence>
<comment type="caution">
    <text evidence="6">The sequence shown here is derived from an EMBL/GenBank/DDBJ whole genome shotgun (WGS) entry which is preliminary data.</text>
</comment>
<sequence>MSDILQIVENAFNDCGAGTNLFGQHRKAQSQFAGAACEFFSLIDDKEKTQVAIIEGSTGVGKSYAYLTPLICHSVINGKRVAIATFTRHLQHQLKEDIEVIIQKMASILPRSPTVAVRFGSDEYFNKESVRFYLDNPPDDEPAELAKLKHLFDWLSVCENEEHELFDINTHTGRYSDYLDQSNSVALPFDIDKSDVSIKPYHPSTEKTCYIRDVKRSKNSDVVVVTQAMLMLHIKTGAEILNDERAIDYLVIDEADKIGAAAESIFKSGFSLAVHHKHFETLANSSIHFHEVFEHYTQTLDYLADIAHDNPSNALAISKENSQHTEIIQSICRLEKSLTKTLSNTTAMKTVHYDSLQSLMSIHHELYWYINTINETSKSIAVPTITWSPVYASPSLVIAPINTGYLTAKLFGQTKDNAQFFKKILFTSATLSLTSDAIDFSAFKLMSGTSAAIKSKKATLLSEQVFKANGFGRISMILSPNSAPKPIYINESNEVKYDNSFLRRVLQFARLAIKLPALQDCGKRTLILTCSYDESYEIAKVLRAGGLTPIEHEQGFPLRDYVNQFRNDNSGILVTCAAWEGFDERVANLIISRIPFINLGHVQKQKINHFSSSGISEKVAVNIIQKQLRFDTQRKLAQGIGRIIRRNGDSGRLMFCDPRVKKSNNDKWSKTLGTKPVTRAYCIKDSLKCDYHVSAWKMATVLIDNEDGTIININGEAK</sequence>
<keyword evidence="7" id="KW-1185">Reference proteome</keyword>
<evidence type="ECO:0000313" key="7">
    <source>
        <dbReference type="Proteomes" id="UP000617555"/>
    </source>
</evidence>
<protein>
    <recommendedName>
        <fullName evidence="8">Helicase ATP-binding domain-containing protein</fullName>
    </recommendedName>
</protein>
<feature type="domain" description="Helicase ATP-binding" evidence="5">
    <location>
        <begin position="15"/>
        <end position="332"/>
    </location>
</feature>
<dbReference type="PROSITE" id="PS51193">
    <property type="entry name" value="HELICASE_ATP_BIND_2"/>
    <property type="match status" value="1"/>
</dbReference>
<evidence type="ECO:0000259" key="4">
    <source>
        <dbReference type="PROSITE" id="PS51192"/>
    </source>
</evidence>